<dbReference type="AlphaFoldDB" id="A0A1B6HJJ3"/>
<protein>
    <submittedName>
        <fullName evidence="1">Uncharacterized protein</fullName>
    </submittedName>
</protein>
<evidence type="ECO:0000313" key="1">
    <source>
        <dbReference type="EMBL" id="JAS74847.1"/>
    </source>
</evidence>
<name>A0A1B6HJJ3_9HEMI</name>
<organism evidence="1">
    <name type="scientific">Homalodisca liturata</name>
    <dbReference type="NCBI Taxonomy" id="320908"/>
    <lineage>
        <taxon>Eukaryota</taxon>
        <taxon>Metazoa</taxon>
        <taxon>Ecdysozoa</taxon>
        <taxon>Arthropoda</taxon>
        <taxon>Hexapoda</taxon>
        <taxon>Insecta</taxon>
        <taxon>Pterygota</taxon>
        <taxon>Neoptera</taxon>
        <taxon>Paraneoptera</taxon>
        <taxon>Hemiptera</taxon>
        <taxon>Auchenorrhyncha</taxon>
        <taxon>Membracoidea</taxon>
        <taxon>Cicadellidae</taxon>
        <taxon>Cicadellinae</taxon>
        <taxon>Proconiini</taxon>
        <taxon>Homalodisca</taxon>
    </lineage>
</organism>
<dbReference type="EMBL" id="GECU01032859">
    <property type="protein sequence ID" value="JAS74847.1"/>
    <property type="molecule type" value="Transcribed_RNA"/>
</dbReference>
<reference evidence="1" key="1">
    <citation type="submission" date="2015-11" db="EMBL/GenBank/DDBJ databases">
        <title>De novo transcriptome assembly of four potential Pierce s Disease insect vectors from Arizona vineyards.</title>
        <authorList>
            <person name="Tassone E.E."/>
        </authorList>
    </citation>
    <scope>NUCLEOTIDE SEQUENCE</scope>
</reference>
<accession>A0A1B6HJJ3</accession>
<gene>
    <name evidence="1" type="ORF">g.35947</name>
</gene>
<proteinExistence type="predicted"/>
<sequence>MDKVHLLEELAHLKRLIKNHENSHAIIKLQERNADSVDRRHQTVIEKQKGKDVIDQRNCTIFINPVKMTAVHNKKQSLSIKNTEHLQDNKKAIMNNVSATVYINPNFSKAKISKFKSEISSSHNRAKILHMKSNTLQKSYISQDVKILNSSQEENSSVKPQVLSLKPQASSTSVAKNSCKETSNLKIFINPEFRTEQKLKKKEVSELPSQTTVDVGLEKQLKSQTTTPSFEAKNSQLITESHSKDLGNLTDSNLSKEFTALSVHKKRKIYMNRLLAGKEVVKKRKRSIDAISLSSKKIFLNPKFKRGFEDLEVPSTSNYGKKINPEGDISVGGTLQLKINIENPVSKKRDQPVDGQKPIMCSPDISKKILIHSKELPKKIIGQRLRTRSTCLVSVSSTKLIRKRKSSQNMSESNIIKMATNKPILLTKNKLVRNSPLKKSNNEQCNDCW</sequence>